<protein>
    <submittedName>
        <fullName evidence="1">Uncharacterized protein</fullName>
    </submittedName>
</protein>
<proteinExistence type="predicted"/>
<accession>B7KCI3</accession>
<evidence type="ECO:0000313" key="1">
    <source>
        <dbReference type="EMBL" id="ACK70288.1"/>
    </source>
</evidence>
<keyword evidence="2" id="KW-1185">Reference proteome</keyword>
<dbReference type="STRING" id="65393.PCC7424_1856"/>
<reference evidence="2" key="1">
    <citation type="journal article" date="2011" name="MBio">
        <title>Novel metabolic attributes of the genus Cyanothece, comprising a group of unicellular nitrogen-fixing Cyanobacteria.</title>
        <authorList>
            <person name="Bandyopadhyay A."/>
            <person name="Elvitigala T."/>
            <person name="Welsh E."/>
            <person name="Stockel J."/>
            <person name="Liberton M."/>
            <person name="Min H."/>
            <person name="Sherman L.A."/>
            <person name="Pakrasi H.B."/>
        </authorList>
    </citation>
    <scope>NUCLEOTIDE SEQUENCE [LARGE SCALE GENOMIC DNA]</scope>
    <source>
        <strain evidence="2">PCC 7424</strain>
    </source>
</reference>
<dbReference type="HOGENOM" id="CLU_3167101_0_0_3"/>
<evidence type="ECO:0000313" key="2">
    <source>
        <dbReference type="Proteomes" id="UP000002384"/>
    </source>
</evidence>
<sequence length="47" mass="5625">MRRGRILQLARFIVSLKFRELALDLIDLSQIYLGIFPFAYLKIRSLR</sequence>
<dbReference type="EMBL" id="CP001291">
    <property type="protein sequence ID" value="ACK70288.1"/>
    <property type="molecule type" value="Genomic_DNA"/>
</dbReference>
<organism evidence="1 2">
    <name type="scientific">Gloeothece citriformis (strain PCC 7424)</name>
    <name type="common">Cyanothece sp. (strain PCC 7424)</name>
    <dbReference type="NCBI Taxonomy" id="65393"/>
    <lineage>
        <taxon>Bacteria</taxon>
        <taxon>Bacillati</taxon>
        <taxon>Cyanobacteriota</taxon>
        <taxon>Cyanophyceae</taxon>
        <taxon>Oscillatoriophycideae</taxon>
        <taxon>Chroococcales</taxon>
        <taxon>Aphanothecaceae</taxon>
        <taxon>Gloeothece</taxon>
        <taxon>Gloeothece citriformis</taxon>
    </lineage>
</organism>
<gene>
    <name evidence="1" type="ordered locus">PCC7424_1856</name>
</gene>
<dbReference type="AlphaFoldDB" id="B7KCI3"/>
<name>B7KCI3_GLOC7</name>
<dbReference type="KEGG" id="cyc:PCC7424_1856"/>
<dbReference type="Proteomes" id="UP000002384">
    <property type="component" value="Chromosome"/>
</dbReference>